<dbReference type="EMBL" id="CM042886">
    <property type="protein sequence ID" value="KAI4339471.1"/>
    <property type="molecule type" value="Genomic_DNA"/>
</dbReference>
<accession>A0ACB9NTR9</accession>
<reference evidence="2" key="1">
    <citation type="journal article" date="2023" name="Front. Plant Sci.">
        <title>Chromosomal-level genome assembly of Melastoma candidum provides insights into trichome evolution.</title>
        <authorList>
            <person name="Zhong Y."/>
            <person name="Wu W."/>
            <person name="Sun C."/>
            <person name="Zou P."/>
            <person name="Liu Y."/>
            <person name="Dai S."/>
            <person name="Zhou R."/>
        </authorList>
    </citation>
    <scope>NUCLEOTIDE SEQUENCE [LARGE SCALE GENOMIC DNA]</scope>
</reference>
<gene>
    <name evidence="1" type="ORF">MLD38_024414</name>
</gene>
<evidence type="ECO:0000313" key="1">
    <source>
        <dbReference type="EMBL" id="KAI4339471.1"/>
    </source>
</evidence>
<keyword evidence="2" id="KW-1185">Reference proteome</keyword>
<dbReference type="Proteomes" id="UP001057402">
    <property type="component" value="Chromosome 7"/>
</dbReference>
<proteinExistence type="predicted"/>
<name>A0ACB9NTR9_9MYRT</name>
<evidence type="ECO:0000313" key="2">
    <source>
        <dbReference type="Proteomes" id="UP001057402"/>
    </source>
</evidence>
<protein>
    <submittedName>
        <fullName evidence="1">Uncharacterized protein</fullName>
    </submittedName>
</protein>
<comment type="caution">
    <text evidence="1">The sequence shown here is derived from an EMBL/GenBank/DDBJ whole genome shotgun (WGS) entry which is preliminary data.</text>
</comment>
<sequence>MDWADTGPHSALYAPQTASSLVGPSKSSPNSTISIGGNSRGTARDPLLRLRINTPPGGRRLPAATITNPGATAPPPLSMLMKFLCDFRFLLLVSAAIFIYIQIRLFAMQSEDPIKLTTASTTSEEREEKDQQYGLTKPLAEDQGRKGLQRLMDKKQVPVAAVVIMACNRADYLDRTIQSVLKYQSPISSKYPLFVSQDGANEDVKNKAQSFNQLSYMQHLDSVPVHTERPGELVAYYKIARHYKWALDQLFYTHNFGRVIILEDDMEIAPDFFEYFEAAAALMEKDKSIMAVSSWNDNGQKQFVHDPYVLYRSDFFPGLGWMLTKPTWDELSPKWPKAYWDDWLRLQENHRGRQFIRPEVCRTYNFGEHGSSMGQFFSQYLAPVKLNDVQVEWKSKDLSYLKEDKYKKHFADILRNAKPINGADVSEASTIKGDVRIKYRDQQEFEHIARQFGIFEEWKDGVPRTAYKGVVVFRHPPPRRIFLVGPHSLEDLEIKEP</sequence>
<organism evidence="1 2">
    <name type="scientific">Melastoma candidum</name>
    <dbReference type="NCBI Taxonomy" id="119954"/>
    <lineage>
        <taxon>Eukaryota</taxon>
        <taxon>Viridiplantae</taxon>
        <taxon>Streptophyta</taxon>
        <taxon>Embryophyta</taxon>
        <taxon>Tracheophyta</taxon>
        <taxon>Spermatophyta</taxon>
        <taxon>Magnoliopsida</taxon>
        <taxon>eudicotyledons</taxon>
        <taxon>Gunneridae</taxon>
        <taxon>Pentapetalae</taxon>
        <taxon>rosids</taxon>
        <taxon>malvids</taxon>
        <taxon>Myrtales</taxon>
        <taxon>Melastomataceae</taxon>
        <taxon>Melastomatoideae</taxon>
        <taxon>Melastomateae</taxon>
        <taxon>Melastoma</taxon>
    </lineage>
</organism>